<feature type="signal peptide" evidence="1">
    <location>
        <begin position="1"/>
        <end position="25"/>
    </location>
</feature>
<dbReference type="InterPro" id="IPR008966">
    <property type="entry name" value="Adhesion_dom_sf"/>
</dbReference>
<evidence type="ECO:0000256" key="1">
    <source>
        <dbReference type="SAM" id="SignalP"/>
    </source>
</evidence>
<dbReference type="PANTHER" id="PTHR33420">
    <property type="entry name" value="FIMBRIAL SUBUNIT ELFA-RELATED"/>
    <property type="match status" value="1"/>
</dbReference>
<dbReference type="PANTHER" id="PTHR33420:SF4">
    <property type="entry name" value="FIMBRIAL-LIKE PROTEIN FIMF"/>
    <property type="match status" value="1"/>
</dbReference>
<dbReference type="InterPro" id="IPR036937">
    <property type="entry name" value="Adhesion_dom_fimbrial_sf"/>
</dbReference>
<proteinExistence type="predicted"/>
<dbReference type="InterPro" id="IPR050263">
    <property type="entry name" value="Bact_Fimbrial_Adh_Pro"/>
</dbReference>
<gene>
    <name evidence="3" type="ORF">D6029_13865</name>
</gene>
<dbReference type="GO" id="GO:0009289">
    <property type="term" value="C:pilus"/>
    <property type="evidence" value="ECO:0007669"/>
    <property type="project" value="InterPro"/>
</dbReference>
<dbReference type="NCBIfam" id="NF007402">
    <property type="entry name" value="PRK09934.1"/>
    <property type="match status" value="1"/>
</dbReference>
<organism evidence="3 4">
    <name type="scientific">Buttiauxella izardii</name>
    <dbReference type="NCBI Taxonomy" id="82991"/>
    <lineage>
        <taxon>Bacteria</taxon>
        <taxon>Pseudomonadati</taxon>
        <taxon>Pseudomonadota</taxon>
        <taxon>Gammaproteobacteria</taxon>
        <taxon>Enterobacterales</taxon>
        <taxon>Enterobacteriaceae</taxon>
        <taxon>Buttiauxella</taxon>
    </lineage>
</organism>
<keyword evidence="4" id="KW-1185">Reference proteome</keyword>
<sequence length="177" mass="18725">MTKKSFGTLVRVLLLTSGMVNYAQAGSSLGEVNIELRGNVVDFSCYVEIGDENKTVQLGRWPTKELRTVGSTTQSMPFTLKLNGCPPGAASITFSGKQAAGNPGLLGLNDSSGATNVAIELRDKDKTPLPLEQASQDVAVDANGNAVLNFFANYIALADNPQAGQANADATFMINYY</sequence>
<dbReference type="SUPFAM" id="SSF49401">
    <property type="entry name" value="Bacterial adhesins"/>
    <property type="match status" value="1"/>
</dbReference>
<evidence type="ECO:0000313" key="3">
    <source>
        <dbReference type="EMBL" id="RJT21490.1"/>
    </source>
</evidence>
<accession>A0A3A5JQM6</accession>
<reference evidence="3 4" key="1">
    <citation type="submission" date="2018-09" db="EMBL/GenBank/DDBJ databases">
        <title>Draft genome sequence of Buttiauxella izardii CCUG 35510T.</title>
        <authorList>
            <person name="Salva-Serra F."/>
            <person name="Marathe N."/>
            <person name="Moore E."/>
            <person name="Stadler-Svensson L."/>
            <person name="Engstrom-Jakobsson H."/>
        </authorList>
    </citation>
    <scope>NUCLEOTIDE SEQUENCE [LARGE SCALE GENOMIC DNA]</scope>
    <source>
        <strain evidence="3 4">CCUG 35510</strain>
    </source>
</reference>
<comment type="caution">
    <text evidence="3">The sequence shown here is derived from an EMBL/GenBank/DDBJ whole genome shotgun (WGS) entry which is preliminary data.</text>
</comment>
<dbReference type="EMBL" id="QZWH01000029">
    <property type="protein sequence ID" value="RJT21490.1"/>
    <property type="molecule type" value="Genomic_DNA"/>
</dbReference>
<dbReference type="Pfam" id="PF00419">
    <property type="entry name" value="Fimbrial"/>
    <property type="match status" value="1"/>
</dbReference>
<feature type="domain" description="Fimbrial-type adhesion" evidence="2">
    <location>
        <begin position="34"/>
        <end position="176"/>
    </location>
</feature>
<dbReference type="Proteomes" id="UP000276295">
    <property type="component" value="Unassembled WGS sequence"/>
</dbReference>
<evidence type="ECO:0000313" key="4">
    <source>
        <dbReference type="Proteomes" id="UP000276295"/>
    </source>
</evidence>
<keyword evidence="1" id="KW-0732">Signal</keyword>
<evidence type="ECO:0000259" key="2">
    <source>
        <dbReference type="Pfam" id="PF00419"/>
    </source>
</evidence>
<dbReference type="OrthoDB" id="6693398at2"/>
<feature type="chain" id="PRO_5017457972" evidence="1">
    <location>
        <begin position="26"/>
        <end position="177"/>
    </location>
</feature>
<protein>
    <submittedName>
        <fullName evidence="3">Fimbriae assembly protein</fullName>
    </submittedName>
</protein>
<name>A0A3A5JQM6_9ENTR</name>
<dbReference type="Gene3D" id="2.60.40.1090">
    <property type="entry name" value="Fimbrial-type adhesion domain"/>
    <property type="match status" value="1"/>
</dbReference>
<dbReference type="AlphaFoldDB" id="A0A3A5JQM6"/>
<dbReference type="GO" id="GO:0043709">
    <property type="term" value="P:cell adhesion involved in single-species biofilm formation"/>
    <property type="evidence" value="ECO:0007669"/>
    <property type="project" value="TreeGrafter"/>
</dbReference>
<dbReference type="InterPro" id="IPR000259">
    <property type="entry name" value="Adhesion_dom_fimbrial"/>
</dbReference>